<gene>
    <name evidence="1" type="ORF">MYXE_43540</name>
</gene>
<protein>
    <submittedName>
        <fullName evidence="1">Uncharacterized protein</fullName>
    </submittedName>
</protein>
<organism evidence="1 2">
    <name type="scientific">Mycobacterium xenopi</name>
    <dbReference type="NCBI Taxonomy" id="1789"/>
    <lineage>
        <taxon>Bacteria</taxon>
        <taxon>Bacillati</taxon>
        <taxon>Actinomycetota</taxon>
        <taxon>Actinomycetes</taxon>
        <taxon>Mycobacteriales</taxon>
        <taxon>Mycobacteriaceae</taxon>
        <taxon>Mycobacterium</taxon>
    </lineage>
</organism>
<proteinExistence type="predicted"/>
<dbReference type="Gene3D" id="3.10.180.10">
    <property type="entry name" value="2,3-Dihydroxybiphenyl 1,2-Dioxygenase, domain 1"/>
    <property type="match status" value="1"/>
</dbReference>
<dbReference type="AlphaFoldDB" id="A0AAD1M2V3"/>
<sequence length="50" mass="5336">MPGCIACAAIDYGSPTPRLWPEYHPRYFGAFVRDPDGNNEAVFHGAGGGP</sequence>
<name>A0AAD1M2V3_MYCXE</name>
<dbReference type="InterPro" id="IPR029068">
    <property type="entry name" value="Glyas_Bleomycin-R_OHBP_Dase"/>
</dbReference>
<evidence type="ECO:0000313" key="2">
    <source>
        <dbReference type="Proteomes" id="UP000464624"/>
    </source>
</evidence>
<evidence type="ECO:0000313" key="1">
    <source>
        <dbReference type="EMBL" id="BBU24564.1"/>
    </source>
</evidence>
<dbReference type="KEGG" id="mxe:MYXE_43540"/>
<accession>A0AAD1M2V3</accession>
<reference evidence="1 2" key="1">
    <citation type="submission" date="2019-12" db="EMBL/GenBank/DDBJ databases">
        <title>Complete genome sequence of Mycolicibacterium xenopi str. JCM15661T.</title>
        <authorList>
            <person name="Yoshida M."/>
            <person name="Fukano H."/>
            <person name="Asakura T."/>
            <person name="Hoshino Y."/>
        </authorList>
    </citation>
    <scope>NUCLEOTIDE SEQUENCE [LARGE SCALE GENOMIC DNA]</scope>
    <source>
        <strain evidence="1 2">JCM 15661T</strain>
    </source>
</reference>
<dbReference type="EMBL" id="AP022314">
    <property type="protein sequence ID" value="BBU24564.1"/>
    <property type="molecule type" value="Genomic_DNA"/>
</dbReference>
<dbReference type="Proteomes" id="UP000464624">
    <property type="component" value="Chromosome"/>
</dbReference>